<keyword evidence="2" id="KW-1185">Reference proteome</keyword>
<name>A0A023MH35_9CAUD</name>
<dbReference type="GeneID" id="19486878"/>
<accession>A0A023MH35</accession>
<evidence type="ECO:0000313" key="2">
    <source>
        <dbReference type="Proteomes" id="UP000026907"/>
    </source>
</evidence>
<sequence>MNIKSNNPAYSFDNAFCHGPAAKGFEIDGKLIIVNVDGEEVAVYPVADVKSRLQCRMDVTAYQLDPVRIVALVLEEEIKAMHHSNRFIGDAQDNMKVCRHKVNEVLKEYGFKDLMIKREEKFRYRNDLANRIYEIYESL</sequence>
<evidence type="ECO:0000313" key="1">
    <source>
        <dbReference type="EMBL" id="AHN83741.1"/>
    </source>
</evidence>
<reference evidence="1 2" key="1">
    <citation type="journal article" date="2014" name="Genome Announc.">
        <title>Complete Genome Sequences of Two Escherichia coli O157:H7 Phages Effective in Limiting Contamination of Food Products.</title>
        <authorList>
            <person name="Hong Y."/>
            <person name="Pan Y."/>
            <person name="Harman N.J."/>
            <person name="Ebner P.D."/>
        </authorList>
    </citation>
    <scope>NUCLEOTIDE SEQUENCE [LARGE SCALE GENOMIC DNA]</scope>
</reference>
<dbReference type="Proteomes" id="UP000026907">
    <property type="component" value="Segment"/>
</dbReference>
<dbReference type="KEGG" id="vg:19486878"/>
<protein>
    <submittedName>
        <fullName evidence="1">Uncharacterized protein</fullName>
    </submittedName>
</protein>
<dbReference type="EMBL" id="KJ190158">
    <property type="protein sequence ID" value="AHN83741.1"/>
    <property type="molecule type" value="Genomic_DNA"/>
</dbReference>
<organism evidence="1 2">
    <name type="scientific">Escherichia phage FFH2</name>
    <dbReference type="NCBI Taxonomy" id="1446490"/>
    <lineage>
        <taxon>Viruses</taxon>
        <taxon>Duplodnaviria</taxon>
        <taxon>Heunggongvirae</taxon>
        <taxon>Uroviricota</taxon>
        <taxon>Caudoviricetes</taxon>
        <taxon>Vequintavirinae</taxon>
        <taxon>Vequintavirus</taxon>
        <taxon>Vequintavirus PDX</taxon>
        <taxon>Vequintavirus FFH2</taxon>
    </lineage>
</organism>
<proteinExistence type="predicted"/>
<dbReference type="RefSeq" id="YP_009031062.1">
    <property type="nucleotide sequence ID" value="NC_024134.1"/>
</dbReference>